<dbReference type="Ensembl" id="ENSCAFT00030022663.1">
    <property type="protein sequence ID" value="ENSCAFP00030019773.1"/>
    <property type="gene ID" value="ENSCAFG00030012228.1"/>
</dbReference>
<dbReference type="InterPro" id="IPR013783">
    <property type="entry name" value="Ig-like_fold"/>
</dbReference>
<organism evidence="1 2">
    <name type="scientific">Canis lupus familiaris</name>
    <name type="common">Dog</name>
    <name type="synonym">Canis familiaris</name>
    <dbReference type="NCBI Taxonomy" id="9615"/>
    <lineage>
        <taxon>Eukaryota</taxon>
        <taxon>Metazoa</taxon>
        <taxon>Chordata</taxon>
        <taxon>Craniata</taxon>
        <taxon>Vertebrata</taxon>
        <taxon>Euteleostomi</taxon>
        <taxon>Mammalia</taxon>
        <taxon>Eutheria</taxon>
        <taxon>Laurasiatheria</taxon>
        <taxon>Carnivora</taxon>
        <taxon>Caniformia</taxon>
        <taxon>Canidae</taxon>
        <taxon>Canis</taxon>
    </lineage>
</organism>
<sequence length="51" mass="5928">NKWRWKIGHPRVHSEVQLVQSGAEVKKLRASVIVPCKTSGYSFTDYILEWV</sequence>
<dbReference type="Gene3D" id="2.60.40.10">
    <property type="entry name" value="Immunoglobulins"/>
    <property type="match status" value="1"/>
</dbReference>
<dbReference type="Proteomes" id="UP000694429">
    <property type="component" value="Unassembled WGS sequence"/>
</dbReference>
<evidence type="ECO:0000313" key="1">
    <source>
        <dbReference type="Ensembl" id="ENSCAFP00030019773.1"/>
    </source>
</evidence>
<evidence type="ECO:0000313" key="2">
    <source>
        <dbReference type="Proteomes" id="UP000694429"/>
    </source>
</evidence>
<reference evidence="1" key="1">
    <citation type="submission" date="2025-08" db="UniProtKB">
        <authorList>
            <consortium name="Ensembl"/>
        </authorList>
    </citation>
    <scope>IDENTIFICATION</scope>
</reference>
<accession>A0A8C0NEP6</accession>
<protein>
    <submittedName>
        <fullName evidence="1">Uncharacterized protein</fullName>
    </submittedName>
</protein>
<dbReference type="InterPro" id="IPR036179">
    <property type="entry name" value="Ig-like_dom_sf"/>
</dbReference>
<dbReference type="SUPFAM" id="SSF48726">
    <property type="entry name" value="Immunoglobulin"/>
    <property type="match status" value="1"/>
</dbReference>
<name>A0A8C0NEP6_CANLF</name>
<proteinExistence type="predicted"/>
<dbReference type="AlphaFoldDB" id="A0A8C0NEP6"/>